<dbReference type="InterPro" id="IPR034660">
    <property type="entry name" value="DinB/YfiT-like"/>
</dbReference>
<organism evidence="1 2">
    <name type="scientific">Tsuneonella aeria</name>
    <dbReference type="NCBI Taxonomy" id="1837929"/>
    <lineage>
        <taxon>Bacteria</taxon>
        <taxon>Pseudomonadati</taxon>
        <taxon>Pseudomonadota</taxon>
        <taxon>Alphaproteobacteria</taxon>
        <taxon>Sphingomonadales</taxon>
        <taxon>Erythrobacteraceae</taxon>
        <taxon>Tsuneonella</taxon>
    </lineage>
</organism>
<accession>A0A6I4TD21</accession>
<protein>
    <submittedName>
        <fullName evidence="1">DUF1993 family protein</fullName>
    </submittedName>
</protein>
<proteinExistence type="predicted"/>
<evidence type="ECO:0000313" key="2">
    <source>
        <dbReference type="Proteomes" id="UP000439522"/>
    </source>
</evidence>
<dbReference type="InterPro" id="IPR018531">
    <property type="entry name" value="DUF1993"/>
</dbReference>
<keyword evidence="2" id="KW-1185">Reference proteome</keyword>
<sequence length="170" mass="18937">MTYRDDACITFANTLRTLDGLAARAEAADLGDDALAAKLADDMFALETQFRIALNQVIIALTRAAGAAIPLDETPYGSWPEVRARLEAVRTQVPDWAQKEWLAPDEQVDMTLPNGMRFVMSAQEFVRDWSMPNLYFHASMAYALLRRDGLALGKADFLPHMARYAARPAE</sequence>
<reference evidence="1 2" key="1">
    <citation type="submission" date="2019-12" db="EMBL/GenBank/DDBJ databases">
        <title>Genomic-based taxomic classification of the family Erythrobacteraceae.</title>
        <authorList>
            <person name="Xu L."/>
        </authorList>
    </citation>
    <scope>NUCLEOTIDE SEQUENCE [LARGE SCALE GENOMIC DNA]</scope>
    <source>
        <strain evidence="1 2">100921-2</strain>
    </source>
</reference>
<dbReference type="Proteomes" id="UP000439522">
    <property type="component" value="Unassembled WGS sequence"/>
</dbReference>
<gene>
    <name evidence="1" type="ORF">GRI40_09555</name>
</gene>
<dbReference type="SUPFAM" id="SSF109854">
    <property type="entry name" value="DinB/YfiT-like putative metalloenzymes"/>
    <property type="match status" value="1"/>
</dbReference>
<evidence type="ECO:0000313" key="1">
    <source>
        <dbReference type="EMBL" id="MXO75459.1"/>
    </source>
</evidence>
<dbReference type="AlphaFoldDB" id="A0A6I4TD21"/>
<dbReference type="RefSeq" id="WP_160611095.1">
    <property type="nucleotide sequence ID" value="NZ_WTZA01000001.1"/>
</dbReference>
<comment type="caution">
    <text evidence="1">The sequence shown here is derived from an EMBL/GenBank/DDBJ whole genome shotgun (WGS) entry which is preliminary data.</text>
</comment>
<name>A0A6I4TD21_9SPHN</name>
<dbReference type="PANTHER" id="PTHR36922:SF1">
    <property type="entry name" value="DUF1993 DOMAIN-CONTAINING PROTEIN"/>
    <property type="match status" value="1"/>
</dbReference>
<dbReference type="Pfam" id="PF09351">
    <property type="entry name" value="DUF1993"/>
    <property type="match status" value="1"/>
</dbReference>
<dbReference type="PANTHER" id="PTHR36922">
    <property type="entry name" value="BLL2446 PROTEIN"/>
    <property type="match status" value="1"/>
</dbReference>
<dbReference type="OrthoDB" id="338237at2"/>
<dbReference type="Gene3D" id="1.20.120.450">
    <property type="entry name" value="dinb family like domain"/>
    <property type="match status" value="1"/>
</dbReference>
<dbReference type="EMBL" id="WTZA01000001">
    <property type="protein sequence ID" value="MXO75459.1"/>
    <property type="molecule type" value="Genomic_DNA"/>
</dbReference>